<proteinExistence type="predicted"/>
<organism evidence="8 9">
    <name type="scientific">Aromatoleum diolicum</name>
    <dbReference type="NCBI Taxonomy" id="75796"/>
    <lineage>
        <taxon>Bacteria</taxon>
        <taxon>Pseudomonadati</taxon>
        <taxon>Pseudomonadota</taxon>
        <taxon>Betaproteobacteria</taxon>
        <taxon>Rhodocyclales</taxon>
        <taxon>Rhodocyclaceae</taxon>
        <taxon>Aromatoleum</taxon>
    </lineage>
</organism>
<keyword evidence="4" id="KW-1133">Transmembrane helix</keyword>
<dbReference type="InterPro" id="IPR005331">
    <property type="entry name" value="Sulfotransferase"/>
</dbReference>
<dbReference type="Gene3D" id="3.40.50.300">
    <property type="entry name" value="P-loop containing nucleotide triphosphate hydrolases"/>
    <property type="match status" value="1"/>
</dbReference>
<name>A0ABX1QC88_9RHOO</name>
<evidence type="ECO:0000256" key="4">
    <source>
        <dbReference type="ARBA" id="ARBA00022989"/>
    </source>
</evidence>
<evidence type="ECO:0000256" key="5">
    <source>
        <dbReference type="ARBA" id="ARBA00023034"/>
    </source>
</evidence>
<dbReference type="EMBL" id="WTVQ01000024">
    <property type="protein sequence ID" value="NMG76009.1"/>
    <property type="molecule type" value="Genomic_DNA"/>
</dbReference>
<dbReference type="InterPro" id="IPR018011">
    <property type="entry name" value="Carb_sulfotrans_8-10"/>
</dbReference>
<dbReference type="Proteomes" id="UP000648984">
    <property type="component" value="Unassembled WGS sequence"/>
</dbReference>
<keyword evidence="7" id="KW-0325">Glycoprotein</keyword>
<evidence type="ECO:0000313" key="9">
    <source>
        <dbReference type="Proteomes" id="UP000648984"/>
    </source>
</evidence>
<dbReference type="PANTHER" id="PTHR12137:SF33">
    <property type="entry name" value="CARBOHYDRATE SULFOTRANSFERASE 14"/>
    <property type="match status" value="1"/>
</dbReference>
<keyword evidence="5" id="KW-0333">Golgi apparatus</keyword>
<sequence>MPISHDHRVIFVHIPKNGGSSIEKALGIYGVENRGDNRLVDERMLFGKGLQHLTMSEINERIPSEISQTYFKFAFVRNPWARALSEYRWRAQWDSQIAKMSFTKFVFDQLGQPHAYRHYWPQVDFIADRSQPGAASLLVDFVGRLEHLQSDFGEIINRCGLSDIVIPQINRSEAKETVLNRMKKFIDVTRGTPQPGGSDRHRSYRAQYNEETRDLIGRIYCRDIETFGYDF</sequence>
<protein>
    <recommendedName>
        <fullName evidence="10">Sulfotransferase family protein</fullName>
    </recommendedName>
</protein>
<dbReference type="Pfam" id="PF03567">
    <property type="entry name" value="Sulfotransfer_2"/>
    <property type="match status" value="1"/>
</dbReference>
<evidence type="ECO:0008006" key="10">
    <source>
        <dbReference type="Google" id="ProtNLM"/>
    </source>
</evidence>
<keyword evidence="6" id="KW-0472">Membrane</keyword>
<keyword evidence="3" id="KW-0812">Transmembrane</keyword>
<dbReference type="PANTHER" id="PTHR12137">
    <property type="entry name" value="CARBOHYDRATE SULFOTRANSFERASE"/>
    <property type="match status" value="1"/>
</dbReference>
<evidence type="ECO:0000256" key="6">
    <source>
        <dbReference type="ARBA" id="ARBA00023136"/>
    </source>
</evidence>
<evidence type="ECO:0000256" key="3">
    <source>
        <dbReference type="ARBA" id="ARBA00022692"/>
    </source>
</evidence>
<dbReference type="SUPFAM" id="SSF52540">
    <property type="entry name" value="P-loop containing nucleoside triphosphate hydrolases"/>
    <property type="match status" value="1"/>
</dbReference>
<evidence type="ECO:0000256" key="2">
    <source>
        <dbReference type="ARBA" id="ARBA00022679"/>
    </source>
</evidence>
<dbReference type="RefSeq" id="WP_169261156.1">
    <property type="nucleotide sequence ID" value="NZ_WTVQ01000024.1"/>
</dbReference>
<reference evidence="8 9" key="1">
    <citation type="submission" date="2019-12" db="EMBL/GenBank/DDBJ databases">
        <title>Comparative genomics gives insights into the taxonomy of the Azoarcus-Aromatoleum group and reveals separate origins of nif in the plant-associated Azoarcus and non-plant-associated Aromatoleum sub-groups.</title>
        <authorList>
            <person name="Lafos M."/>
            <person name="Maluk M."/>
            <person name="Batista M."/>
            <person name="Junghare M."/>
            <person name="Carmona M."/>
            <person name="Faoro H."/>
            <person name="Cruz L.M."/>
            <person name="Battistoni F."/>
            <person name="De Souza E."/>
            <person name="Pedrosa F."/>
            <person name="Chen W.-M."/>
            <person name="Poole P.S."/>
            <person name="Dixon R.A."/>
            <person name="James E.K."/>
        </authorList>
    </citation>
    <scope>NUCLEOTIDE SEQUENCE [LARGE SCALE GENOMIC DNA]</scope>
    <source>
        <strain evidence="8 9">22Lin</strain>
    </source>
</reference>
<evidence type="ECO:0000256" key="1">
    <source>
        <dbReference type="ARBA" id="ARBA00004323"/>
    </source>
</evidence>
<evidence type="ECO:0000256" key="7">
    <source>
        <dbReference type="ARBA" id="ARBA00023180"/>
    </source>
</evidence>
<gene>
    <name evidence="8" type="ORF">GPA25_14665</name>
</gene>
<keyword evidence="9" id="KW-1185">Reference proteome</keyword>
<dbReference type="InterPro" id="IPR027417">
    <property type="entry name" value="P-loop_NTPase"/>
</dbReference>
<evidence type="ECO:0000313" key="8">
    <source>
        <dbReference type="EMBL" id="NMG76009.1"/>
    </source>
</evidence>
<keyword evidence="2" id="KW-0808">Transferase</keyword>
<comment type="caution">
    <text evidence="8">The sequence shown here is derived from an EMBL/GenBank/DDBJ whole genome shotgun (WGS) entry which is preliminary data.</text>
</comment>
<accession>A0ABX1QC88</accession>
<comment type="subcellular location">
    <subcellularLocation>
        <location evidence="1">Golgi apparatus membrane</location>
        <topology evidence="1">Single-pass type II membrane protein</topology>
    </subcellularLocation>
</comment>